<evidence type="ECO:0000256" key="5">
    <source>
        <dbReference type="ARBA" id="ARBA00022737"/>
    </source>
</evidence>
<evidence type="ECO:0000256" key="2">
    <source>
        <dbReference type="ARBA" id="ARBA00004496"/>
    </source>
</evidence>
<reference evidence="16 17" key="1">
    <citation type="submission" date="2018-08" db="EMBL/GenBank/DDBJ databases">
        <title>Draft genome of the lignicolous fungus Coniochaeta pulveracea.</title>
        <authorList>
            <person name="Borstlap C.J."/>
            <person name="De Witt R.N."/>
            <person name="Botha A."/>
            <person name="Volschenk H."/>
        </authorList>
    </citation>
    <scope>NUCLEOTIDE SEQUENCE [LARGE SCALE GENOMIC DNA]</scope>
    <source>
        <strain evidence="16 17">CAB683</strain>
    </source>
</reference>
<keyword evidence="5" id="KW-0677">Repeat</keyword>
<evidence type="ECO:0000256" key="3">
    <source>
        <dbReference type="ARBA" id="ARBA00022490"/>
    </source>
</evidence>
<proteinExistence type="predicted"/>
<dbReference type="GO" id="GO:0005634">
    <property type="term" value="C:nucleus"/>
    <property type="evidence" value="ECO:0007669"/>
    <property type="project" value="UniProtKB-SubCell"/>
</dbReference>
<dbReference type="Proteomes" id="UP000275385">
    <property type="component" value="Unassembled WGS sequence"/>
</dbReference>
<dbReference type="Gene3D" id="3.30.160.60">
    <property type="entry name" value="Classic Zinc Finger"/>
    <property type="match status" value="2"/>
</dbReference>
<keyword evidence="9" id="KW-0843">Virulence</keyword>
<feature type="compositionally biased region" description="Polar residues" evidence="14">
    <location>
        <begin position="324"/>
        <end position="337"/>
    </location>
</feature>
<dbReference type="GO" id="GO:0008270">
    <property type="term" value="F:zinc ion binding"/>
    <property type="evidence" value="ECO:0007669"/>
    <property type="project" value="UniProtKB-KW"/>
</dbReference>
<evidence type="ECO:0000259" key="15">
    <source>
        <dbReference type="PROSITE" id="PS50157"/>
    </source>
</evidence>
<evidence type="ECO:0000256" key="4">
    <source>
        <dbReference type="ARBA" id="ARBA00022723"/>
    </source>
</evidence>
<feature type="region of interest" description="Disordered" evidence="14">
    <location>
        <begin position="317"/>
        <end position="337"/>
    </location>
</feature>
<evidence type="ECO:0000256" key="10">
    <source>
        <dbReference type="ARBA" id="ARBA00023163"/>
    </source>
</evidence>
<feature type="domain" description="C2H2-type" evidence="15">
    <location>
        <begin position="462"/>
        <end position="490"/>
    </location>
</feature>
<dbReference type="EMBL" id="QVQW01000051">
    <property type="protein sequence ID" value="RKU42773.1"/>
    <property type="molecule type" value="Genomic_DNA"/>
</dbReference>
<feature type="compositionally biased region" description="Polar residues" evidence="14">
    <location>
        <begin position="357"/>
        <end position="370"/>
    </location>
</feature>
<keyword evidence="17" id="KW-1185">Reference proteome</keyword>
<keyword evidence="4" id="KW-0479">Metal-binding</keyword>
<evidence type="ECO:0000256" key="12">
    <source>
        <dbReference type="ARBA" id="ARBA00093629"/>
    </source>
</evidence>
<evidence type="ECO:0000256" key="11">
    <source>
        <dbReference type="ARBA" id="ARBA00023242"/>
    </source>
</evidence>
<feature type="region of interest" description="Disordered" evidence="14">
    <location>
        <begin position="357"/>
        <end position="456"/>
    </location>
</feature>
<keyword evidence="10" id="KW-0804">Transcription</keyword>
<keyword evidence="3" id="KW-0963">Cytoplasm</keyword>
<keyword evidence="7" id="KW-0862">Zinc</keyword>
<dbReference type="SMART" id="SM00355">
    <property type="entry name" value="ZnF_C2H2"/>
    <property type="match status" value="2"/>
</dbReference>
<evidence type="ECO:0000256" key="7">
    <source>
        <dbReference type="ARBA" id="ARBA00022833"/>
    </source>
</evidence>
<evidence type="ECO:0000256" key="8">
    <source>
        <dbReference type="ARBA" id="ARBA00023015"/>
    </source>
</evidence>
<accession>A0A420Y4G2</accession>
<dbReference type="PROSITE" id="PS00028">
    <property type="entry name" value="ZINC_FINGER_C2H2_1"/>
    <property type="match status" value="2"/>
</dbReference>
<feature type="compositionally biased region" description="Polar residues" evidence="14">
    <location>
        <begin position="401"/>
        <end position="414"/>
    </location>
</feature>
<dbReference type="PROSITE" id="PS50157">
    <property type="entry name" value="ZINC_FINGER_C2H2_2"/>
    <property type="match status" value="2"/>
</dbReference>
<dbReference type="GO" id="GO:0000978">
    <property type="term" value="F:RNA polymerase II cis-regulatory region sequence-specific DNA binding"/>
    <property type="evidence" value="ECO:0007669"/>
    <property type="project" value="InterPro"/>
</dbReference>
<keyword evidence="6 13" id="KW-0863">Zinc-finger</keyword>
<dbReference type="STRING" id="177199.A0A420Y4G2"/>
<evidence type="ECO:0000256" key="14">
    <source>
        <dbReference type="SAM" id="MobiDB-lite"/>
    </source>
</evidence>
<dbReference type="InterPro" id="IPR013087">
    <property type="entry name" value="Znf_C2H2_type"/>
</dbReference>
<dbReference type="OrthoDB" id="654211at2759"/>
<comment type="subcellular location">
    <subcellularLocation>
        <location evidence="2">Cytoplasm</location>
    </subcellularLocation>
    <subcellularLocation>
        <location evidence="1">Nucleus</location>
    </subcellularLocation>
</comment>
<evidence type="ECO:0000313" key="16">
    <source>
        <dbReference type="EMBL" id="RKU42772.1"/>
    </source>
</evidence>
<dbReference type="InterPro" id="IPR051059">
    <property type="entry name" value="VerF-like"/>
</dbReference>
<organism evidence="16 17">
    <name type="scientific">Coniochaeta pulveracea</name>
    <dbReference type="NCBI Taxonomy" id="177199"/>
    <lineage>
        <taxon>Eukaryota</taxon>
        <taxon>Fungi</taxon>
        <taxon>Dikarya</taxon>
        <taxon>Ascomycota</taxon>
        <taxon>Pezizomycotina</taxon>
        <taxon>Sordariomycetes</taxon>
        <taxon>Sordariomycetidae</taxon>
        <taxon>Coniochaetales</taxon>
        <taxon>Coniochaetaceae</taxon>
        <taxon>Coniochaeta</taxon>
    </lineage>
</organism>
<evidence type="ECO:0000256" key="1">
    <source>
        <dbReference type="ARBA" id="ARBA00004123"/>
    </source>
</evidence>
<evidence type="ECO:0000256" key="13">
    <source>
        <dbReference type="PROSITE-ProRule" id="PRU00042"/>
    </source>
</evidence>
<dbReference type="GO" id="GO:0000785">
    <property type="term" value="C:chromatin"/>
    <property type="evidence" value="ECO:0007669"/>
    <property type="project" value="TreeGrafter"/>
</dbReference>
<dbReference type="FunFam" id="3.30.160.60:FF:000141">
    <property type="entry name" value="C2H2 zinc finger protein"/>
    <property type="match status" value="1"/>
</dbReference>
<feature type="domain" description="C2H2-type" evidence="15">
    <location>
        <begin position="491"/>
        <end position="513"/>
    </location>
</feature>
<dbReference type="GO" id="GO:0005737">
    <property type="term" value="C:cytoplasm"/>
    <property type="evidence" value="ECO:0007669"/>
    <property type="project" value="UniProtKB-SubCell"/>
</dbReference>
<feature type="region of interest" description="Disordered" evidence="14">
    <location>
        <begin position="567"/>
        <end position="592"/>
    </location>
</feature>
<name>A0A420Y4G2_9PEZI</name>
<evidence type="ECO:0000313" key="17">
    <source>
        <dbReference type="Proteomes" id="UP000275385"/>
    </source>
</evidence>
<dbReference type="InterPro" id="IPR036236">
    <property type="entry name" value="Znf_C2H2_sf"/>
</dbReference>
<sequence>MNGIKMETNAPRGMASSAMFYYGPEAGHENHQHLHAHFNPHLVMQQVPMYPIVPTVPSTPIYSRPSSSCSQPPVTAKLYNARLAAVLTPCASPQPMHRPSIVLETEFRDGEYFPSTPPLSSSASSVTSSPGSCDLLQTPMNPMLSGLDGFESEQGVKVEQLERFPSVEWSKCASPPMTPVYLQSQGQSLALGTLQPILAADSELLSTASCPSLSPSPSPAYARSVVSDDVDFCDPRHLTVGTVNSTLAPEYTALPTLCAGDDEDHKFILRGQIQPPLTPTISPDCSFTFNAHHHGLPSFDDLSDLESEDDFVNGLVNLGDLPSENPTGRSRASSDAVSLGQSSYVCEDLEDLQEFDSSVNGLPSVSSDAQSCPDADEPHTKRVKLSSDPQEPAMKMATESAAGTTESQTSNQDHAASDSKNHNSNSGASVSGSENAGSTPLPAPQNRRGRKQSLTEDPSKTFICELCNRRFRRQEHLKRHYRSLHTQDKPFECTECGKKFSRSDNLAQHARTHGSGAVHLSMIDDADMVAAIQSGQAPYGHPQVMSALSSDDFATYGKVLFQVGAELPGSSGSEASSDEEGSLGGKKRKRSE</sequence>
<protein>
    <recommendedName>
        <fullName evidence="12">C2H2-type transcription factor MSN2</fullName>
    </recommendedName>
</protein>
<dbReference type="GO" id="GO:0000981">
    <property type="term" value="F:DNA-binding transcription factor activity, RNA polymerase II-specific"/>
    <property type="evidence" value="ECO:0007669"/>
    <property type="project" value="InterPro"/>
</dbReference>
<dbReference type="EMBL" id="QVQW01000051">
    <property type="protein sequence ID" value="RKU42772.1"/>
    <property type="molecule type" value="Genomic_DNA"/>
</dbReference>
<dbReference type="SUPFAM" id="SSF57667">
    <property type="entry name" value="beta-beta-alpha zinc fingers"/>
    <property type="match status" value="1"/>
</dbReference>
<dbReference type="AlphaFoldDB" id="A0A420Y4G2"/>
<keyword evidence="8" id="KW-0805">Transcription regulation</keyword>
<dbReference type="Pfam" id="PF12874">
    <property type="entry name" value="zf-met"/>
    <property type="match status" value="1"/>
</dbReference>
<evidence type="ECO:0000256" key="6">
    <source>
        <dbReference type="ARBA" id="ARBA00022771"/>
    </source>
</evidence>
<dbReference type="Pfam" id="PF00096">
    <property type="entry name" value="zf-C2H2"/>
    <property type="match status" value="1"/>
</dbReference>
<keyword evidence="11" id="KW-0539">Nucleus</keyword>
<evidence type="ECO:0000256" key="9">
    <source>
        <dbReference type="ARBA" id="ARBA00023026"/>
    </source>
</evidence>
<comment type="caution">
    <text evidence="16">The sequence shown here is derived from an EMBL/GenBank/DDBJ whole genome shotgun (WGS) entry which is preliminary data.</text>
</comment>
<dbReference type="PANTHER" id="PTHR40626">
    <property type="entry name" value="MIP31509P"/>
    <property type="match status" value="1"/>
</dbReference>
<dbReference type="FunFam" id="3.30.160.60:FF:000243">
    <property type="entry name" value="Probable transcription factor steA"/>
    <property type="match status" value="1"/>
</dbReference>
<gene>
    <name evidence="16" type="ORF">DL546_001372</name>
</gene>
<feature type="compositionally biased region" description="Polar residues" evidence="14">
    <location>
        <begin position="422"/>
        <end position="438"/>
    </location>
</feature>
<dbReference type="PANTHER" id="PTHR40626:SF11">
    <property type="entry name" value="ZINC FINGER PROTEIN YPR022C"/>
    <property type="match status" value="1"/>
</dbReference>